<keyword evidence="2" id="KW-0677">Repeat</keyword>
<feature type="region of interest" description="Disordered" evidence="3">
    <location>
        <begin position="573"/>
        <end position="598"/>
    </location>
</feature>
<evidence type="ECO:0000313" key="6">
    <source>
        <dbReference type="WBParaSite" id="Pan_g22483.t1"/>
    </source>
</evidence>
<feature type="chain" id="PRO_5028807734" evidence="4">
    <location>
        <begin position="20"/>
        <end position="598"/>
    </location>
</feature>
<protein>
    <submittedName>
        <fullName evidence="6">LRRCT domain-containing protein</fullName>
    </submittedName>
</protein>
<proteinExistence type="predicted"/>
<dbReference type="PROSITE" id="PS51450">
    <property type="entry name" value="LRR"/>
    <property type="match status" value="1"/>
</dbReference>
<evidence type="ECO:0000256" key="4">
    <source>
        <dbReference type="SAM" id="SignalP"/>
    </source>
</evidence>
<dbReference type="PANTHER" id="PTHR45712:SF22">
    <property type="entry name" value="INSULIN-LIKE GROWTH FACTOR-BINDING PROTEIN COMPLEX ACID LABILE SUBUNIT"/>
    <property type="match status" value="1"/>
</dbReference>
<reference evidence="5" key="1">
    <citation type="journal article" date="2013" name="Genetics">
        <title>The draft genome and transcriptome of Panagrellus redivivus are shaped by the harsh demands of a free-living lifestyle.</title>
        <authorList>
            <person name="Srinivasan J."/>
            <person name="Dillman A.R."/>
            <person name="Macchietto M.G."/>
            <person name="Heikkinen L."/>
            <person name="Lakso M."/>
            <person name="Fracchia K.M."/>
            <person name="Antoshechkin I."/>
            <person name="Mortazavi A."/>
            <person name="Wong G."/>
            <person name="Sternberg P.W."/>
        </authorList>
    </citation>
    <scope>NUCLEOTIDE SEQUENCE [LARGE SCALE GENOMIC DNA]</scope>
    <source>
        <strain evidence="5">MT8872</strain>
    </source>
</reference>
<reference evidence="6" key="2">
    <citation type="submission" date="2020-10" db="UniProtKB">
        <authorList>
            <consortium name="WormBaseParasite"/>
        </authorList>
    </citation>
    <scope>IDENTIFICATION</scope>
</reference>
<name>A0A7E4VMU4_PANRE</name>
<organism evidence="5 6">
    <name type="scientific">Panagrellus redivivus</name>
    <name type="common">Microworm</name>
    <dbReference type="NCBI Taxonomy" id="6233"/>
    <lineage>
        <taxon>Eukaryota</taxon>
        <taxon>Metazoa</taxon>
        <taxon>Ecdysozoa</taxon>
        <taxon>Nematoda</taxon>
        <taxon>Chromadorea</taxon>
        <taxon>Rhabditida</taxon>
        <taxon>Tylenchina</taxon>
        <taxon>Panagrolaimomorpha</taxon>
        <taxon>Panagrolaimoidea</taxon>
        <taxon>Panagrolaimidae</taxon>
        <taxon>Panagrellus</taxon>
    </lineage>
</organism>
<keyword evidence="4" id="KW-0732">Signal</keyword>
<dbReference type="Gene3D" id="3.80.10.10">
    <property type="entry name" value="Ribonuclease Inhibitor"/>
    <property type="match status" value="2"/>
</dbReference>
<dbReference type="FunFam" id="3.80.10.10:FF:001164">
    <property type="entry name" value="GH01279p"/>
    <property type="match status" value="1"/>
</dbReference>
<dbReference type="AlphaFoldDB" id="A0A7E4VMU4"/>
<evidence type="ECO:0000256" key="3">
    <source>
        <dbReference type="SAM" id="MobiDB-lite"/>
    </source>
</evidence>
<keyword evidence="5" id="KW-1185">Reference proteome</keyword>
<sequence length="598" mass="65699">MRSGIVAAVLLAAFVASNAAYCPTFIHEYIDVCTCEEYTDGAIVKCSGKDSIKVVEKLKAARAEVRELWVENAKIIQINAEAFNPLRLKKLVLDNNLIKTVHQNAFKGLESVLQELSINSNKLKEIPTAAVAGLRSMSVLSLKCNNLGNLTESAFHNNPSLIEINLSCNQICEMGPNVFENVRESVQNIVLDNNCFTRIPTAAIKGLLRIVALHMNNNKITTLGSNDVVNVDSLSMLRLGNNQIETIEPDFAPPTNRIRYVYLDKNQIKHIIPGTFKQFNSTEVLDLSYNMLTEVPAGMFEGMDSLQSLNLGENLIKEVSEGAFSTTPLLLLWLPHNCITQISPGTFQGIPFLKQVSLANNNIRTVAPLTFAHLANLHTVDLSHNKILNMESSALTGSNTKNIQLMENPFVCTQDGYHVLNGQEAINLTTAENLICATDYTHDNTDACPTRKELPVPAPCCVRPVLEAPTTLAPFTAPPVADTTTVIIINGAERETTTTPAPRPVMTTVDPKAQAERLNKINMARFWRLSGRTPPGGDVQLSAPTNNVVHETEAKPHRRTQSYREQLLPYLRQEDKAKSVPSPVVEFSEDAAPESVSA</sequence>
<evidence type="ECO:0000256" key="2">
    <source>
        <dbReference type="ARBA" id="ARBA00022737"/>
    </source>
</evidence>
<evidence type="ECO:0000256" key="1">
    <source>
        <dbReference type="ARBA" id="ARBA00022614"/>
    </source>
</evidence>
<accession>A0A7E4VMU4</accession>
<dbReference type="SMART" id="SM00369">
    <property type="entry name" value="LRR_TYP"/>
    <property type="match status" value="11"/>
</dbReference>
<dbReference type="InterPro" id="IPR001611">
    <property type="entry name" value="Leu-rich_rpt"/>
</dbReference>
<feature type="signal peptide" evidence="4">
    <location>
        <begin position="1"/>
        <end position="19"/>
    </location>
</feature>
<dbReference type="Proteomes" id="UP000492821">
    <property type="component" value="Unassembled WGS sequence"/>
</dbReference>
<dbReference type="InterPro" id="IPR032675">
    <property type="entry name" value="LRR_dom_sf"/>
</dbReference>
<dbReference type="InterPro" id="IPR003591">
    <property type="entry name" value="Leu-rich_rpt_typical-subtyp"/>
</dbReference>
<dbReference type="WBParaSite" id="Pan_g22483.t1">
    <property type="protein sequence ID" value="Pan_g22483.t1"/>
    <property type="gene ID" value="Pan_g22483"/>
</dbReference>
<dbReference type="PANTHER" id="PTHR45712">
    <property type="entry name" value="AGAP008170-PA"/>
    <property type="match status" value="1"/>
</dbReference>
<keyword evidence="1" id="KW-0433">Leucine-rich repeat</keyword>
<dbReference type="InterPro" id="IPR050333">
    <property type="entry name" value="SLRP"/>
</dbReference>
<evidence type="ECO:0000313" key="5">
    <source>
        <dbReference type="Proteomes" id="UP000492821"/>
    </source>
</evidence>
<dbReference type="Pfam" id="PF13855">
    <property type="entry name" value="LRR_8"/>
    <property type="match status" value="4"/>
</dbReference>
<dbReference type="SUPFAM" id="SSF52058">
    <property type="entry name" value="L domain-like"/>
    <property type="match status" value="1"/>
</dbReference>